<dbReference type="Proteomes" id="UP000054783">
    <property type="component" value="Unassembled WGS sequence"/>
</dbReference>
<comment type="catalytic activity">
    <reaction evidence="3">
        <text>L-arginine + H(+) = agmatine + CO2</text>
        <dbReference type="Rhea" id="RHEA:17641"/>
        <dbReference type="ChEBI" id="CHEBI:15378"/>
        <dbReference type="ChEBI" id="CHEBI:16526"/>
        <dbReference type="ChEBI" id="CHEBI:32682"/>
        <dbReference type="ChEBI" id="CHEBI:58145"/>
        <dbReference type="EC" id="4.1.1.19"/>
    </reaction>
</comment>
<protein>
    <recommendedName>
        <fullName evidence="3">Arginine decarboxylase</fullName>
        <ecNumber evidence="3">4.1.1.19</ecNumber>
    </recommendedName>
</protein>
<dbReference type="PANTHER" id="PTHR43295:SF1">
    <property type="entry name" value="ARGININE DECARBOXYLASE 1, CHLOROPLASTIC-RELATED"/>
    <property type="match status" value="1"/>
</dbReference>
<evidence type="ECO:0000313" key="4">
    <source>
        <dbReference type="EMBL" id="KRY02493.1"/>
    </source>
</evidence>
<keyword evidence="5" id="KW-1185">Reference proteome</keyword>
<dbReference type="AlphaFoldDB" id="A0A0V0YQT2"/>
<proteinExistence type="inferred from homology"/>
<keyword evidence="2 3" id="KW-0663">Pyridoxal phosphate</keyword>
<dbReference type="GO" id="GO:0006527">
    <property type="term" value="P:L-arginine catabolic process"/>
    <property type="evidence" value="ECO:0007669"/>
    <property type="project" value="InterPro"/>
</dbReference>
<comment type="caution">
    <text evidence="4">The sequence shown here is derived from an EMBL/GenBank/DDBJ whole genome shotgun (WGS) entry which is preliminary data.</text>
</comment>
<organism evidence="4 5">
    <name type="scientific">Trichinella patagoniensis</name>
    <dbReference type="NCBI Taxonomy" id="990121"/>
    <lineage>
        <taxon>Eukaryota</taxon>
        <taxon>Metazoa</taxon>
        <taxon>Ecdysozoa</taxon>
        <taxon>Nematoda</taxon>
        <taxon>Enoplea</taxon>
        <taxon>Dorylaimia</taxon>
        <taxon>Trichinellida</taxon>
        <taxon>Trichinellidae</taxon>
        <taxon>Trichinella</taxon>
    </lineage>
</organism>
<dbReference type="GO" id="GO:0008295">
    <property type="term" value="P:spermidine biosynthetic process"/>
    <property type="evidence" value="ECO:0007669"/>
    <property type="project" value="UniProtKB-KW"/>
</dbReference>
<evidence type="ECO:0000256" key="2">
    <source>
        <dbReference type="ARBA" id="ARBA00022898"/>
    </source>
</evidence>
<reference evidence="4 5" key="1">
    <citation type="submission" date="2015-01" db="EMBL/GenBank/DDBJ databases">
        <title>Evolution of Trichinella species and genotypes.</title>
        <authorList>
            <person name="Korhonen P.K."/>
            <person name="Edoardo P."/>
            <person name="Giuseppe L.R."/>
            <person name="Gasser R.B."/>
        </authorList>
    </citation>
    <scope>NUCLEOTIDE SEQUENCE [LARGE SCALE GENOMIC DNA]</scope>
    <source>
        <strain evidence="4">ISS2496</strain>
    </source>
</reference>
<dbReference type="InterPro" id="IPR002985">
    <property type="entry name" value="Arg_decrbxlase"/>
</dbReference>
<dbReference type="UniPathway" id="UPA00186">
    <property type="reaction ID" value="UER00284"/>
</dbReference>
<comment type="cofactor">
    <cofactor evidence="1 3">
        <name>pyridoxal 5'-phosphate</name>
        <dbReference type="ChEBI" id="CHEBI:597326"/>
    </cofactor>
</comment>
<dbReference type="PANTHER" id="PTHR43295">
    <property type="entry name" value="ARGININE DECARBOXYLASE"/>
    <property type="match status" value="1"/>
</dbReference>
<name>A0A0V0YQT2_9BILA</name>
<dbReference type="GO" id="GO:0008792">
    <property type="term" value="F:arginine decarboxylase activity"/>
    <property type="evidence" value="ECO:0007669"/>
    <property type="project" value="UniProtKB-EC"/>
</dbReference>
<dbReference type="Gene3D" id="2.40.37.10">
    <property type="entry name" value="Lyase, Ornithine Decarboxylase, Chain A, domain 1"/>
    <property type="match status" value="1"/>
</dbReference>
<dbReference type="EMBL" id="JYDQ01003769">
    <property type="protein sequence ID" value="KRY02493.1"/>
    <property type="molecule type" value="Genomic_DNA"/>
</dbReference>
<keyword evidence="3" id="KW-0460">Magnesium</keyword>
<dbReference type="EC" id="4.1.1.19" evidence="3"/>
<keyword evidence="3" id="KW-0210">Decarboxylase</keyword>
<comment type="cofactor">
    <cofactor evidence="3">
        <name>Mg(2+)</name>
        <dbReference type="ChEBI" id="CHEBI:18420"/>
    </cofactor>
</comment>
<gene>
    <name evidence="4" type="primary">SPE1</name>
    <name evidence="4" type="ORF">T12_13620</name>
</gene>
<keyword evidence="3" id="KW-0745">Spermidine biosynthesis</keyword>
<evidence type="ECO:0000313" key="5">
    <source>
        <dbReference type="Proteomes" id="UP000054783"/>
    </source>
</evidence>
<evidence type="ECO:0000256" key="3">
    <source>
        <dbReference type="RuleBase" id="RU003740"/>
    </source>
</evidence>
<comment type="pathway">
    <text evidence="3">Amine and polyamine biosynthesis; agmatine biosynthesis; agmatine from L-arginine: step 1/1.</text>
</comment>
<accession>A0A0V0YQT2</accession>
<dbReference type="InterPro" id="IPR009006">
    <property type="entry name" value="Ala_racemase/Decarboxylase_C"/>
</dbReference>
<dbReference type="STRING" id="990121.A0A0V0YQT2"/>
<keyword evidence="3" id="KW-0456">Lyase</keyword>
<evidence type="ECO:0000256" key="1">
    <source>
        <dbReference type="ARBA" id="ARBA00001933"/>
    </source>
</evidence>
<comment type="similarity">
    <text evidence="3">Belongs to the Orn/Lys/Arg decarboxylase class-II family. SpeA subfamily.</text>
</comment>
<sequence>MTTTDPVRTYHVNLSIFTSIPDFWAIGQLFPIVPIHRLDQRPAVNAEEPPSARIL</sequence>